<protein>
    <recommendedName>
        <fullName evidence="1">glutathione transferase</fullName>
        <ecNumber evidence="1">2.5.1.18</ecNumber>
    </recommendedName>
    <alternativeName>
        <fullName evidence="5">GST class-sigma</fullName>
    </alternativeName>
</protein>
<evidence type="ECO:0000256" key="5">
    <source>
        <dbReference type="ARBA" id="ARBA00078118"/>
    </source>
</evidence>
<feature type="domain" description="GST N-terminal" evidence="6">
    <location>
        <begin position="2"/>
        <end position="79"/>
    </location>
</feature>
<comment type="catalytic activity">
    <reaction evidence="4">
        <text>RX + glutathione = an S-substituted glutathione + a halide anion + H(+)</text>
        <dbReference type="Rhea" id="RHEA:16437"/>
        <dbReference type="ChEBI" id="CHEBI:15378"/>
        <dbReference type="ChEBI" id="CHEBI:16042"/>
        <dbReference type="ChEBI" id="CHEBI:17792"/>
        <dbReference type="ChEBI" id="CHEBI:57925"/>
        <dbReference type="ChEBI" id="CHEBI:90779"/>
        <dbReference type="EC" id="2.5.1.18"/>
    </reaction>
</comment>
<dbReference type="SFLD" id="SFLDG01205">
    <property type="entry name" value="AMPS.1"/>
    <property type="match status" value="1"/>
</dbReference>
<dbReference type="InterPro" id="IPR036249">
    <property type="entry name" value="Thioredoxin-like_sf"/>
</dbReference>
<dbReference type="Gene3D" id="1.20.1050.10">
    <property type="match status" value="1"/>
</dbReference>
<dbReference type="Proteomes" id="UP000887578">
    <property type="component" value="Unplaced"/>
</dbReference>
<dbReference type="AlphaFoldDB" id="A0A914P7P0"/>
<dbReference type="EC" id="2.5.1.18" evidence="1"/>
<feature type="domain" description="GST C-terminal" evidence="7">
    <location>
        <begin position="81"/>
        <end position="203"/>
    </location>
</feature>
<evidence type="ECO:0000256" key="1">
    <source>
        <dbReference type="ARBA" id="ARBA00012452"/>
    </source>
</evidence>
<keyword evidence="2" id="KW-0808">Transferase</keyword>
<evidence type="ECO:0000256" key="2">
    <source>
        <dbReference type="ARBA" id="ARBA00022679"/>
    </source>
</evidence>
<dbReference type="InterPro" id="IPR010987">
    <property type="entry name" value="Glutathione-S-Trfase_C-like"/>
</dbReference>
<accession>A0A914P7P0</accession>
<dbReference type="CDD" id="cd03039">
    <property type="entry name" value="GST_N_Sigma_like"/>
    <property type="match status" value="1"/>
</dbReference>
<keyword evidence="8" id="KW-1185">Reference proteome</keyword>
<dbReference type="PANTHER" id="PTHR11571">
    <property type="entry name" value="GLUTATHIONE S-TRANSFERASE"/>
    <property type="match status" value="1"/>
</dbReference>
<dbReference type="Gene3D" id="3.40.30.10">
    <property type="entry name" value="Glutaredoxin"/>
    <property type="match status" value="1"/>
</dbReference>
<dbReference type="CDD" id="cd03192">
    <property type="entry name" value="GST_C_Sigma_like"/>
    <property type="match status" value="1"/>
</dbReference>
<evidence type="ECO:0000256" key="4">
    <source>
        <dbReference type="ARBA" id="ARBA00047960"/>
    </source>
</evidence>
<evidence type="ECO:0000313" key="9">
    <source>
        <dbReference type="WBParaSite" id="PDA_v2.g10713.t1"/>
    </source>
</evidence>
<dbReference type="InterPro" id="IPR004046">
    <property type="entry name" value="GST_C"/>
</dbReference>
<evidence type="ECO:0000256" key="3">
    <source>
        <dbReference type="ARBA" id="ARBA00038317"/>
    </source>
</evidence>
<dbReference type="Pfam" id="PF14497">
    <property type="entry name" value="GST_C_3"/>
    <property type="match status" value="1"/>
</dbReference>
<dbReference type="Pfam" id="PF02798">
    <property type="entry name" value="GST_N"/>
    <property type="match status" value="1"/>
</dbReference>
<reference evidence="9" key="1">
    <citation type="submission" date="2022-11" db="UniProtKB">
        <authorList>
            <consortium name="WormBaseParasite"/>
        </authorList>
    </citation>
    <scope>IDENTIFICATION</scope>
</reference>
<dbReference type="InterPro" id="IPR004045">
    <property type="entry name" value="Glutathione_S-Trfase_N"/>
</dbReference>
<dbReference type="SFLD" id="SFLDS00019">
    <property type="entry name" value="Glutathione_Transferase_(cytos"/>
    <property type="match status" value="1"/>
</dbReference>
<dbReference type="PROSITE" id="PS50405">
    <property type="entry name" value="GST_CTER"/>
    <property type="match status" value="1"/>
</dbReference>
<dbReference type="InterPro" id="IPR036282">
    <property type="entry name" value="Glutathione-S-Trfase_C_sf"/>
</dbReference>
<sequence length="203" mass="23630">MVHYKLTYFDTRGIAEAIRVLMKYANIDFEDNRFKVEDWPKIKPTTPTGKVPILEFDGNYLVESAAICRYLARKHGLAGKGDLEEAKVDAIVDQHKDFFSQSFSWLMIKFGREEGDEEEQKKTKFLPAAEIYLPLYQKYLKESGSGFLVKSGLTFADFIVSEFLITLRLNAPEVLEKYPEILQYLDRMKTIPQLKEYYATRKE</sequence>
<proteinExistence type="inferred from homology"/>
<dbReference type="PROSITE" id="PS50404">
    <property type="entry name" value="GST_NTER"/>
    <property type="match status" value="1"/>
</dbReference>
<comment type="similarity">
    <text evidence="3">Belongs to the GST superfamily. Sigma family.</text>
</comment>
<dbReference type="GO" id="GO:0004602">
    <property type="term" value="F:glutathione peroxidase activity"/>
    <property type="evidence" value="ECO:0007669"/>
    <property type="project" value="UniProtKB-ARBA"/>
</dbReference>
<dbReference type="PANTHER" id="PTHR11571:SF256">
    <property type="entry name" value="GST C-TERMINAL DOMAIN-CONTAINING PROTEIN-RELATED"/>
    <property type="match status" value="1"/>
</dbReference>
<dbReference type="GO" id="GO:0004364">
    <property type="term" value="F:glutathione transferase activity"/>
    <property type="evidence" value="ECO:0007669"/>
    <property type="project" value="UniProtKB-EC"/>
</dbReference>
<dbReference type="GO" id="GO:0006749">
    <property type="term" value="P:glutathione metabolic process"/>
    <property type="evidence" value="ECO:0007669"/>
    <property type="project" value="TreeGrafter"/>
</dbReference>
<evidence type="ECO:0000259" key="7">
    <source>
        <dbReference type="PROSITE" id="PS50405"/>
    </source>
</evidence>
<name>A0A914P7P0_9BILA</name>
<dbReference type="WBParaSite" id="PDA_v2.g10713.t1">
    <property type="protein sequence ID" value="PDA_v2.g10713.t1"/>
    <property type="gene ID" value="PDA_v2.g10713"/>
</dbReference>
<dbReference type="InterPro" id="IPR050213">
    <property type="entry name" value="GST_superfamily"/>
</dbReference>
<evidence type="ECO:0000313" key="8">
    <source>
        <dbReference type="Proteomes" id="UP000887578"/>
    </source>
</evidence>
<dbReference type="GO" id="GO:0005737">
    <property type="term" value="C:cytoplasm"/>
    <property type="evidence" value="ECO:0007669"/>
    <property type="project" value="UniProtKB-ARBA"/>
</dbReference>
<dbReference type="InterPro" id="IPR040079">
    <property type="entry name" value="Glutathione_S-Trfase"/>
</dbReference>
<dbReference type="FunFam" id="1.20.1050.10:FF:000031">
    <property type="entry name" value="Glutathione S-Transferase"/>
    <property type="match status" value="1"/>
</dbReference>
<evidence type="ECO:0000259" key="6">
    <source>
        <dbReference type="PROSITE" id="PS50404"/>
    </source>
</evidence>
<organism evidence="8 9">
    <name type="scientific">Panagrolaimus davidi</name>
    <dbReference type="NCBI Taxonomy" id="227884"/>
    <lineage>
        <taxon>Eukaryota</taxon>
        <taxon>Metazoa</taxon>
        <taxon>Ecdysozoa</taxon>
        <taxon>Nematoda</taxon>
        <taxon>Chromadorea</taxon>
        <taxon>Rhabditida</taxon>
        <taxon>Tylenchina</taxon>
        <taxon>Panagrolaimomorpha</taxon>
        <taxon>Panagrolaimoidea</taxon>
        <taxon>Panagrolaimidae</taxon>
        <taxon>Panagrolaimus</taxon>
    </lineage>
</organism>
<dbReference type="SUPFAM" id="SSF47616">
    <property type="entry name" value="GST C-terminal domain-like"/>
    <property type="match status" value="1"/>
</dbReference>
<dbReference type="SUPFAM" id="SSF52833">
    <property type="entry name" value="Thioredoxin-like"/>
    <property type="match status" value="1"/>
</dbReference>
<dbReference type="FunFam" id="3.40.30.10:FF:000035">
    <property type="entry name" value="hematopoietic prostaglandin D synthase"/>
    <property type="match status" value="1"/>
</dbReference>
<dbReference type="SFLD" id="SFLDG00363">
    <property type="entry name" value="AMPS_(cytGST):_Alpha-__Mu-__Pi"/>
    <property type="match status" value="1"/>
</dbReference>